<proteinExistence type="predicted"/>
<accession>A0ABY6FZE7</accession>
<sequence>MTTTFRVYGTEFCRVLGAIALFQASPRAFESLAAVRCFARYDGLSLIAINGASIAVGHVEAEDIDEPAVFSIPAAQVKAILAIFNRHLPKDASSMEYVLEVTVTDRQVRIHDVSDLFERDEYLMAITATEDLEAREQSDAERAMGAAATAMSALRATDPFDLADGVYFSHDEIARMARAAKLLTLELHLRPAGRFLVAALADDFVAMTVAQRHDRDPEKPRIFIDEQALRSWRGRLDELVDQAVL</sequence>
<keyword evidence="2" id="KW-1185">Reference proteome</keyword>
<protein>
    <submittedName>
        <fullName evidence="1">Uncharacterized protein</fullName>
    </submittedName>
</protein>
<dbReference type="EMBL" id="CP107020">
    <property type="protein sequence ID" value="UYG15793.1"/>
    <property type="molecule type" value="Genomic_DNA"/>
</dbReference>
<reference evidence="1" key="1">
    <citation type="submission" date="2022-10" db="EMBL/GenBank/DDBJ databases">
        <title>Whole-Genome Sequencing of Brachybacterium huguangmaarense BRM-3, Isolated from Betula schmidtii.</title>
        <authorList>
            <person name="Haam D."/>
        </authorList>
    </citation>
    <scope>NUCLEOTIDE SEQUENCE</scope>
    <source>
        <strain evidence="1">BRM-3</strain>
    </source>
</reference>
<dbReference type="Proteomes" id="UP001164305">
    <property type="component" value="Chromosome"/>
</dbReference>
<evidence type="ECO:0000313" key="1">
    <source>
        <dbReference type="EMBL" id="UYG15793.1"/>
    </source>
</evidence>
<name>A0ABY6FZE7_9MICO</name>
<gene>
    <name evidence="1" type="ORF">BRM3_09055</name>
</gene>
<evidence type="ECO:0000313" key="2">
    <source>
        <dbReference type="Proteomes" id="UP001164305"/>
    </source>
</evidence>
<organism evidence="1 2">
    <name type="scientific">Brachybacterium huguangmaarense</name>
    <dbReference type="NCBI Taxonomy" id="1652028"/>
    <lineage>
        <taxon>Bacteria</taxon>
        <taxon>Bacillati</taxon>
        <taxon>Actinomycetota</taxon>
        <taxon>Actinomycetes</taxon>
        <taxon>Micrococcales</taxon>
        <taxon>Dermabacteraceae</taxon>
        <taxon>Brachybacterium</taxon>
    </lineage>
</organism>
<dbReference type="RefSeq" id="WP_263593007.1">
    <property type="nucleotide sequence ID" value="NZ_CP107020.1"/>
</dbReference>